<keyword evidence="3" id="KW-1185">Reference proteome</keyword>
<comment type="caution">
    <text evidence="2">The sequence shown here is derived from an EMBL/GenBank/DDBJ whole genome shotgun (WGS) entry which is preliminary data.</text>
</comment>
<gene>
    <name evidence="2" type="ORF">Acr_06g0009270</name>
</gene>
<sequence>MYLKDMFLDPGNFKLGIMAFILSLDTMEASLITSTTYLLSGLRSAPRLFRRASRASTPPSSTSGSSSLFGLSSSEEEVKGEEVDQGKDLAPTMVVALAPATVAHVLVRRAYQTPPLLRKCKRKTPNVGTPKTKMKGEGKGLASNLTPTETLEVRNPKFVAVKLRQQVTTVNILKGHETCLAKDKLSCFHRT</sequence>
<proteinExistence type="predicted"/>
<dbReference type="Proteomes" id="UP000585474">
    <property type="component" value="Unassembled WGS sequence"/>
</dbReference>
<protein>
    <submittedName>
        <fullName evidence="2">Uncharacterized protein</fullName>
    </submittedName>
</protein>
<evidence type="ECO:0000313" key="3">
    <source>
        <dbReference type="Proteomes" id="UP000585474"/>
    </source>
</evidence>
<feature type="region of interest" description="Disordered" evidence="1">
    <location>
        <begin position="120"/>
        <end position="143"/>
    </location>
</feature>
<evidence type="ECO:0000313" key="2">
    <source>
        <dbReference type="EMBL" id="GFY88987.1"/>
    </source>
</evidence>
<organism evidence="2 3">
    <name type="scientific">Actinidia rufa</name>
    <dbReference type="NCBI Taxonomy" id="165716"/>
    <lineage>
        <taxon>Eukaryota</taxon>
        <taxon>Viridiplantae</taxon>
        <taxon>Streptophyta</taxon>
        <taxon>Embryophyta</taxon>
        <taxon>Tracheophyta</taxon>
        <taxon>Spermatophyta</taxon>
        <taxon>Magnoliopsida</taxon>
        <taxon>eudicotyledons</taxon>
        <taxon>Gunneridae</taxon>
        <taxon>Pentapetalae</taxon>
        <taxon>asterids</taxon>
        <taxon>Ericales</taxon>
        <taxon>Actinidiaceae</taxon>
        <taxon>Actinidia</taxon>
    </lineage>
</organism>
<feature type="compositionally biased region" description="Low complexity" evidence="1">
    <location>
        <begin position="54"/>
        <end position="73"/>
    </location>
</feature>
<reference evidence="2 3" key="1">
    <citation type="submission" date="2019-07" db="EMBL/GenBank/DDBJ databases">
        <title>De Novo Assembly of kiwifruit Actinidia rufa.</title>
        <authorList>
            <person name="Sugita-Konishi S."/>
            <person name="Sato K."/>
            <person name="Mori E."/>
            <person name="Abe Y."/>
            <person name="Kisaki G."/>
            <person name="Hamano K."/>
            <person name="Suezawa K."/>
            <person name="Otani M."/>
            <person name="Fukuda T."/>
            <person name="Manabe T."/>
            <person name="Gomi K."/>
            <person name="Tabuchi M."/>
            <person name="Akimitsu K."/>
            <person name="Kataoka I."/>
        </authorList>
    </citation>
    <scope>NUCLEOTIDE SEQUENCE [LARGE SCALE GENOMIC DNA]</scope>
    <source>
        <strain evidence="3">cv. Fuchu</strain>
    </source>
</reference>
<name>A0A7J0ETT1_9ERIC</name>
<feature type="region of interest" description="Disordered" evidence="1">
    <location>
        <begin position="50"/>
        <end position="84"/>
    </location>
</feature>
<dbReference type="AlphaFoldDB" id="A0A7J0ETT1"/>
<evidence type="ECO:0000256" key="1">
    <source>
        <dbReference type="SAM" id="MobiDB-lite"/>
    </source>
</evidence>
<dbReference type="EMBL" id="BJWL01000006">
    <property type="protein sequence ID" value="GFY88987.1"/>
    <property type="molecule type" value="Genomic_DNA"/>
</dbReference>
<accession>A0A7J0ETT1</accession>